<evidence type="ECO:0000313" key="1">
    <source>
        <dbReference type="EMBL" id="KAF9484159.1"/>
    </source>
</evidence>
<accession>A0A9P5ZAL2</accession>
<name>A0A9P5ZAL2_9AGAR</name>
<dbReference type="AlphaFoldDB" id="A0A9P5ZAL2"/>
<protein>
    <recommendedName>
        <fullName evidence="3">F-box domain-containing protein</fullName>
    </recommendedName>
</protein>
<reference evidence="1" key="1">
    <citation type="submission" date="2020-11" db="EMBL/GenBank/DDBJ databases">
        <authorList>
            <consortium name="DOE Joint Genome Institute"/>
            <person name="Ahrendt S."/>
            <person name="Riley R."/>
            <person name="Andreopoulos W."/>
            <person name="Labutti K."/>
            <person name="Pangilinan J."/>
            <person name="Ruiz-Duenas F.J."/>
            <person name="Barrasa J.M."/>
            <person name="Sanchez-Garcia M."/>
            <person name="Camarero S."/>
            <person name="Miyauchi S."/>
            <person name="Serrano A."/>
            <person name="Linde D."/>
            <person name="Babiker R."/>
            <person name="Drula E."/>
            <person name="Ayuso-Fernandez I."/>
            <person name="Pacheco R."/>
            <person name="Padilla G."/>
            <person name="Ferreira P."/>
            <person name="Barriuso J."/>
            <person name="Kellner H."/>
            <person name="Castanera R."/>
            <person name="Alfaro M."/>
            <person name="Ramirez L."/>
            <person name="Pisabarro A.G."/>
            <person name="Kuo A."/>
            <person name="Tritt A."/>
            <person name="Lipzen A."/>
            <person name="He G."/>
            <person name="Yan M."/>
            <person name="Ng V."/>
            <person name="Cullen D."/>
            <person name="Martin F."/>
            <person name="Rosso M.-N."/>
            <person name="Henrissat B."/>
            <person name="Hibbett D."/>
            <person name="Martinez A.T."/>
            <person name="Grigoriev I.V."/>
        </authorList>
    </citation>
    <scope>NUCLEOTIDE SEQUENCE</scope>
    <source>
        <strain evidence="1">CIRM-BRFM 674</strain>
    </source>
</reference>
<organism evidence="1 2">
    <name type="scientific">Pholiota conissans</name>
    <dbReference type="NCBI Taxonomy" id="109636"/>
    <lineage>
        <taxon>Eukaryota</taxon>
        <taxon>Fungi</taxon>
        <taxon>Dikarya</taxon>
        <taxon>Basidiomycota</taxon>
        <taxon>Agaricomycotina</taxon>
        <taxon>Agaricomycetes</taxon>
        <taxon>Agaricomycetidae</taxon>
        <taxon>Agaricales</taxon>
        <taxon>Agaricineae</taxon>
        <taxon>Strophariaceae</taxon>
        <taxon>Pholiota</taxon>
    </lineage>
</organism>
<proteinExistence type="predicted"/>
<dbReference type="Proteomes" id="UP000807469">
    <property type="component" value="Unassembled WGS sequence"/>
</dbReference>
<comment type="caution">
    <text evidence="1">The sequence shown here is derived from an EMBL/GenBank/DDBJ whole genome shotgun (WGS) entry which is preliminary data.</text>
</comment>
<evidence type="ECO:0008006" key="3">
    <source>
        <dbReference type="Google" id="ProtNLM"/>
    </source>
</evidence>
<sequence>MSSRLESLPCDVLQHIAFLTASASILDPPVAISHLSQTCTSIYRSLNLRDAPNLYGHLFYVKFDSPATSQGYRGTITDSALAAELVNRCRLLRRAQRSDCSLDGLLQDLWTALWMILENDGSNIQHLSSVNFTNFILDCSSTILRHSPQACVDHRTDDRQDLKHIIVWLLYLSLHRRVILRMSKQDRDALYSAIFPFVLLSNKVSDTLPSQPPPHLQSSNEFERNPYGPFGAPPDMHIGEPCSPFSATRSSARCALVSAYRKFSKPALPDASTAAINLISVIYEVTPIKVPLHFPETRAIANASQRSGPTQEDYRIFAAYQTHLFADLVSEDSTSSPPLLLSSPNVGRTAYDSLFRDLLQISETDSDVLNYLPGTLSGLWEGIYRTINVPNLDGTPSQSVESSVASVMFMKPMQCEIEEYICTTQSSSMKNEVLPYDALVSSLDASDNELLIDGQTYQKYHQPSQSILKSNPLYDVILLGKTLEDHSHAWGGYKFSGRVHKDGSIVLRREAKTSSSHQSEGVWIFIGRLQSPAMIIGRWRITGALNGASLDHGVFSMGRRRQ</sequence>
<keyword evidence="2" id="KW-1185">Reference proteome</keyword>
<dbReference type="EMBL" id="MU155146">
    <property type="protein sequence ID" value="KAF9484159.1"/>
    <property type="molecule type" value="Genomic_DNA"/>
</dbReference>
<gene>
    <name evidence="1" type="ORF">BDN70DRAFT_917867</name>
</gene>
<dbReference type="OrthoDB" id="3007819at2759"/>
<evidence type="ECO:0000313" key="2">
    <source>
        <dbReference type="Proteomes" id="UP000807469"/>
    </source>
</evidence>